<dbReference type="CDD" id="cd00303">
    <property type="entry name" value="retropepsin_like"/>
    <property type="match status" value="1"/>
</dbReference>
<dbReference type="InterPro" id="IPR021109">
    <property type="entry name" value="Peptidase_aspartic_dom_sf"/>
</dbReference>
<dbReference type="InterPro" id="IPR001969">
    <property type="entry name" value="Aspartic_peptidase_AS"/>
</dbReference>
<feature type="region of interest" description="Disordered" evidence="1">
    <location>
        <begin position="62"/>
        <end position="94"/>
    </location>
</feature>
<dbReference type="Gene3D" id="2.40.70.10">
    <property type="entry name" value="Acid Proteases"/>
    <property type="match status" value="1"/>
</dbReference>
<evidence type="ECO:0000313" key="2">
    <source>
        <dbReference type="EMBL" id="KAL1261164.1"/>
    </source>
</evidence>
<evidence type="ECO:0000313" key="3">
    <source>
        <dbReference type="Proteomes" id="UP001558613"/>
    </source>
</evidence>
<proteinExistence type="predicted"/>
<dbReference type="EMBL" id="JAYMGO010000015">
    <property type="protein sequence ID" value="KAL1261164.1"/>
    <property type="molecule type" value="Genomic_DNA"/>
</dbReference>
<organism evidence="2 3">
    <name type="scientific">Cirrhinus molitorella</name>
    <name type="common">mud carp</name>
    <dbReference type="NCBI Taxonomy" id="172907"/>
    <lineage>
        <taxon>Eukaryota</taxon>
        <taxon>Metazoa</taxon>
        <taxon>Chordata</taxon>
        <taxon>Craniata</taxon>
        <taxon>Vertebrata</taxon>
        <taxon>Euteleostomi</taxon>
        <taxon>Actinopterygii</taxon>
        <taxon>Neopterygii</taxon>
        <taxon>Teleostei</taxon>
        <taxon>Ostariophysi</taxon>
        <taxon>Cypriniformes</taxon>
        <taxon>Cyprinidae</taxon>
        <taxon>Labeoninae</taxon>
        <taxon>Labeonini</taxon>
        <taxon>Cirrhinus</taxon>
    </lineage>
</organism>
<keyword evidence="3" id="KW-1185">Reference proteome</keyword>
<reference evidence="2 3" key="1">
    <citation type="submission" date="2023-09" db="EMBL/GenBank/DDBJ databases">
        <authorList>
            <person name="Wang M."/>
        </authorList>
    </citation>
    <scope>NUCLEOTIDE SEQUENCE [LARGE SCALE GENOMIC DNA]</scope>
    <source>
        <strain evidence="2">GT-2023</strain>
        <tissue evidence="2">Liver</tissue>
    </source>
</reference>
<comment type="caution">
    <text evidence="2">The sequence shown here is derived from an EMBL/GenBank/DDBJ whole genome shotgun (WGS) entry which is preliminary data.</text>
</comment>
<feature type="compositionally biased region" description="Low complexity" evidence="1">
    <location>
        <begin position="62"/>
        <end position="79"/>
    </location>
</feature>
<feature type="region of interest" description="Disordered" evidence="1">
    <location>
        <begin position="350"/>
        <end position="429"/>
    </location>
</feature>
<feature type="compositionally biased region" description="Polar residues" evidence="1">
    <location>
        <begin position="415"/>
        <end position="426"/>
    </location>
</feature>
<protein>
    <recommendedName>
        <fullName evidence="4">Peptidase A2 domain-containing protein</fullName>
    </recommendedName>
</protein>
<evidence type="ECO:0008006" key="4">
    <source>
        <dbReference type="Google" id="ProtNLM"/>
    </source>
</evidence>
<accession>A0ABR3MB35</accession>
<dbReference type="PROSITE" id="PS00141">
    <property type="entry name" value="ASP_PROTEASE"/>
    <property type="match status" value="1"/>
</dbReference>
<sequence>MTVLLNLNDCIDEIVEQRAIRSEKVTYPSTAHCNTDPSDDEYQRMLSNYEEFGRKLLASRTKPTTLPTPTVTSHTHLSSIQRQEFSDHSTSHSAPDTMVSIRDIAMLQRREFKIHGGQTGDSVSDIRFSNLCKQIDEGIKEGYTESEIIRGVLRIKPGNFKDVLIPKDDMTVAELKSFLQSHLGESSSTELFQELMTAKQHDHETPQQFLYRMISLKQKILFSSRQVNSDIRYDDQTVQSVFIHTVSQGIGLKHSDIRRELRPFLSDSTVSDETLLRHVIRITSDESERQCRLGQSTCYKVAHAHSAQFESDSGAKEMVRVDETTKDKIIQQLKVQIEALTTVVDSLKQSGTPKFPNSWHEYSESQPQRHQQSPQQSTFNFQHPTPFLPSAMPLYNPDTQVQSQTQCQSQHQYRSRPQTQFSSNKRPLQRQRQSRCHGCIDKNVTICSHCFICGAEGHRAGVKKPGKWGMVTAQGQPVIKVNYPSQYEMLQEPTAMSTLSKQIHNITSPYLPNQSNQMRVARLVGEKCLLKCTMNGYPVSVLLDTGAQVSIMDYNWKEIYLPHTKLRPLTEITDGQELEVRDVKKDLIPFHGWVEITLNLLGNEDPRLAIHVPFLVSRIGLERPILGFNVVQEIIKGGENRTQALFTLANLLSTAMEIEEDRANALINLIQYKDTSDELDLDIQVSVNVGPQDVVIHTGCVTHVKCRIPDNFNVSSPMVLFEPVMECPQLDQLIVGEGLLKIQNPRNPYVEIPVGN</sequence>
<evidence type="ECO:0000256" key="1">
    <source>
        <dbReference type="SAM" id="MobiDB-lite"/>
    </source>
</evidence>
<dbReference type="Proteomes" id="UP001558613">
    <property type="component" value="Unassembled WGS sequence"/>
</dbReference>
<feature type="compositionally biased region" description="Low complexity" evidence="1">
    <location>
        <begin position="399"/>
        <end position="412"/>
    </location>
</feature>
<dbReference type="SUPFAM" id="SSF50630">
    <property type="entry name" value="Acid proteases"/>
    <property type="match status" value="1"/>
</dbReference>
<name>A0ABR3MB35_9TELE</name>
<feature type="compositionally biased region" description="Low complexity" evidence="1">
    <location>
        <begin position="364"/>
        <end position="377"/>
    </location>
</feature>
<gene>
    <name evidence="2" type="ORF">QQF64_008991</name>
</gene>